<reference evidence="1 2" key="1">
    <citation type="journal article" date="2019" name="G3 (Bethesda)">
        <title>Sequencing of a Wild Apple (Malus baccata) Genome Unravels the Differences Between Cultivated and Wild Apple Species Regarding Disease Resistance and Cold Tolerance.</title>
        <authorList>
            <person name="Chen X."/>
        </authorList>
    </citation>
    <scope>NUCLEOTIDE SEQUENCE [LARGE SCALE GENOMIC DNA]</scope>
    <source>
        <strain evidence="2">cv. Shandingzi</strain>
        <tissue evidence="1">Leaves</tissue>
    </source>
</reference>
<dbReference type="EMBL" id="VIEB01000025">
    <property type="protein sequence ID" value="TQE11929.1"/>
    <property type="molecule type" value="Genomic_DNA"/>
</dbReference>
<organism evidence="1 2">
    <name type="scientific">Malus baccata</name>
    <name type="common">Siberian crab apple</name>
    <name type="synonym">Pyrus baccata</name>
    <dbReference type="NCBI Taxonomy" id="106549"/>
    <lineage>
        <taxon>Eukaryota</taxon>
        <taxon>Viridiplantae</taxon>
        <taxon>Streptophyta</taxon>
        <taxon>Embryophyta</taxon>
        <taxon>Tracheophyta</taxon>
        <taxon>Spermatophyta</taxon>
        <taxon>Magnoliopsida</taxon>
        <taxon>eudicotyledons</taxon>
        <taxon>Gunneridae</taxon>
        <taxon>Pentapetalae</taxon>
        <taxon>rosids</taxon>
        <taxon>fabids</taxon>
        <taxon>Rosales</taxon>
        <taxon>Rosaceae</taxon>
        <taxon>Amygdaloideae</taxon>
        <taxon>Maleae</taxon>
        <taxon>Malus</taxon>
    </lineage>
</organism>
<dbReference type="Proteomes" id="UP000315295">
    <property type="component" value="Unassembled WGS sequence"/>
</dbReference>
<protein>
    <submittedName>
        <fullName evidence="1">Uncharacterized protein</fullName>
    </submittedName>
</protein>
<proteinExistence type="predicted"/>
<sequence>MERLLPSLEPETYRSWAKVSLPYEIKKKNSHVDIVGATVCPALSLLKESIQTQKEKVRKSATSPSITGWTPKLSIKSFRFY</sequence>
<accession>A0A540NLL4</accession>
<comment type="caution">
    <text evidence="1">The sequence shown here is derived from an EMBL/GenBank/DDBJ whole genome shotgun (WGS) entry which is preliminary data.</text>
</comment>
<evidence type="ECO:0000313" key="2">
    <source>
        <dbReference type="Proteomes" id="UP000315295"/>
    </source>
</evidence>
<evidence type="ECO:0000313" key="1">
    <source>
        <dbReference type="EMBL" id="TQE11929.1"/>
    </source>
</evidence>
<keyword evidence="2" id="KW-1185">Reference proteome</keyword>
<name>A0A540NLL4_MALBA</name>
<gene>
    <name evidence="1" type="ORF">C1H46_002563</name>
</gene>
<dbReference type="AlphaFoldDB" id="A0A540NLL4"/>